<dbReference type="Pfam" id="PF00072">
    <property type="entry name" value="Response_reg"/>
    <property type="match status" value="1"/>
</dbReference>
<feature type="modified residue" description="4-aspartylphosphate" evidence="2">
    <location>
        <position position="52"/>
    </location>
</feature>
<dbReference type="InterPro" id="IPR050595">
    <property type="entry name" value="Bact_response_regulator"/>
</dbReference>
<name>D8PAU5_9BACT</name>
<dbReference type="EMBL" id="FP929003">
    <property type="protein sequence ID" value="CBK40354.1"/>
    <property type="molecule type" value="Genomic_DNA"/>
</dbReference>
<dbReference type="OrthoDB" id="9800897at2"/>
<dbReference type="Gene3D" id="3.40.50.2300">
    <property type="match status" value="1"/>
</dbReference>
<dbReference type="KEGG" id="nde:NIDE0581"/>
<dbReference type="eggNOG" id="COG2204">
    <property type="taxonomic scope" value="Bacteria"/>
</dbReference>
<evidence type="ECO:0000256" key="2">
    <source>
        <dbReference type="PROSITE-ProRule" id="PRU00169"/>
    </source>
</evidence>
<dbReference type="PROSITE" id="PS50110">
    <property type="entry name" value="RESPONSE_REGULATORY"/>
    <property type="match status" value="1"/>
</dbReference>
<dbReference type="PANTHER" id="PTHR44591">
    <property type="entry name" value="STRESS RESPONSE REGULATOR PROTEIN 1"/>
    <property type="match status" value="1"/>
</dbReference>
<evidence type="ECO:0000313" key="4">
    <source>
        <dbReference type="EMBL" id="CBK40354.1"/>
    </source>
</evidence>
<feature type="domain" description="Response regulatory" evidence="3">
    <location>
        <begin position="3"/>
        <end position="119"/>
    </location>
</feature>
<dbReference type="SUPFAM" id="SSF52172">
    <property type="entry name" value="CheY-like"/>
    <property type="match status" value="1"/>
</dbReference>
<proteinExistence type="predicted"/>
<organism evidence="4 5">
    <name type="scientific">Nitrospira defluvii</name>
    <dbReference type="NCBI Taxonomy" id="330214"/>
    <lineage>
        <taxon>Bacteria</taxon>
        <taxon>Pseudomonadati</taxon>
        <taxon>Nitrospirota</taxon>
        <taxon>Nitrospiria</taxon>
        <taxon>Nitrospirales</taxon>
        <taxon>Nitrospiraceae</taxon>
        <taxon>Nitrospira</taxon>
    </lineage>
</organism>
<evidence type="ECO:0000259" key="3">
    <source>
        <dbReference type="PROSITE" id="PS50110"/>
    </source>
</evidence>
<sequence length="127" mass="14038">MALILVADDDEKVCRWLRTVLELEGYRVIEAADGRQALRTIQRLSPDLVMLDVYLPVQDGLDTVLRVHNRQMPVKVLAISGHAVQGYDILKIAAIFGAHGTLENPFSVDRLLLGVRVLIGPAHPHVA</sequence>
<dbReference type="SMART" id="SM00448">
    <property type="entry name" value="REC"/>
    <property type="match status" value="1"/>
</dbReference>
<dbReference type="STRING" id="330214.NIDE0581"/>
<keyword evidence="5" id="KW-1185">Reference proteome</keyword>
<evidence type="ECO:0000256" key="1">
    <source>
        <dbReference type="ARBA" id="ARBA00022553"/>
    </source>
</evidence>
<accession>D8PAU5</accession>
<dbReference type="AlphaFoldDB" id="D8PAU5"/>
<dbReference type="InterPro" id="IPR001789">
    <property type="entry name" value="Sig_transdc_resp-reg_receiver"/>
</dbReference>
<gene>
    <name evidence="4" type="ORF">NIDE0581</name>
</gene>
<reference evidence="4 5" key="1">
    <citation type="journal article" date="2010" name="Proc. Natl. Acad. Sci. U.S.A.">
        <title>A Nitrospira metagenome illuminates the physiology and evolution of globally important nitrite-oxidizing bacteria.</title>
        <authorList>
            <person name="Lucker S."/>
            <person name="Wagner M."/>
            <person name="Maixner F."/>
            <person name="Pelletier E."/>
            <person name="Koch H."/>
            <person name="Vacherie B."/>
            <person name="Rattei T."/>
            <person name="Sinninghe Damste J."/>
            <person name="Spieck E."/>
            <person name="Le Paslier D."/>
            <person name="Daims H."/>
        </authorList>
    </citation>
    <scope>NUCLEOTIDE SEQUENCE [LARGE SCALE GENOMIC DNA]</scope>
</reference>
<dbReference type="HOGENOM" id="CLU_000445_69_8_0"/>
<dbReference type="PANTHER" id="PTHR44591:SF3">
    <property type="entry name" value="RESPONSE REGULATORY DOMAIN-CONTAINING PROTEIN"/>
    <property type="match status" value="1"/>
</dbReference>
<dbReference type="Proteomes" id="UP000001660">
    <property type="component" value="Chromosome"/>
</dbReference>
<keyword evidence="1 2" id="KW-0597">Phosphoprotein</keyword>
<protein>
    <submittedName>
        <fullName evidence="4">Response regulator, CheY-like</fullName>
    </submittedName>
</protein>
<dbReference type="GO" id="GO:0000160">
    <property type="term" value="P:phosphorelay signal transduction system"/>
    <property type="evidence" value="ECO:0007669"/>
    <property type="project" value="InterPro"/>
</dbReference>
<dbReference type="InterPro" id="IPR011006">
    <property type="entry name" value="CheY-like_superfamily"/>
</dbReference>
<evidence type="ECO:0000313" key="5">
    <source>
        <dbReference type="Proteomes" id="UP000001660"/>
    </source>
</evidence>